<dbReference type="InterPro" id="IPR004114">
    <property type="entry name" value="THUMP_dom"/>
</dbReference>
<evidence type="ECO:0000313" key="4">
    <source>
        <dbReference type="EMBL" id="CEP17639.1"/>
    </source>
</evidence>
<dbReference type="GO" id="GO:0006400">
    <property type="term" value="P:tRNA modification"/>
    <property type="evidence" value="ECO:0007669"/>
    <property type="project" value="InterPro"/>
</dbReference>
<dbReference type="Pfam" id="PF02926">
    <property type="entry name" value="THUMP"/>
    <property type="match status" value="1"/>
</dbReference>
<reference evidence="4 5" key="1">
    <citation type="submission" date="2014-09" db="EMBL/GenBank/DDBJ databases">
        <authorList>
            <person name="Ellenberger Sabrina"/>
        </authorList>
    </citation>
    <scope>NUCLEOTIDE SEQUENCE [LARGE SCALE GENOMIC DNA]</scope>
    <source>
        <strain evidence="4 5">CBS 412.66</strain>
    </source>
</reference>
<dbReference type="PROSITE" id="PS51165">
    <property type="entry name" value="THUMP"/>
    <property type="match status" value="1"/>
</dbReference>
<evidence type="ECO:0000256" key="1">
    <source>
        <dbReference type="PROSITE-ProRule" id="PRU00529"/>
    </source>
</evidence>
<dbReference type="STRING" id="35722.A0A0B7NRL9"/>
<dbReference type="OrthoDB" id="367221at2759"/>
<dbReference type="Gene3D" id="3.30.2300.10">
    <property type="entry name" value="THUMP superfamily"/>
    <property type="match status" value="1"/>
</dbReference>
<sequence>MPKRANSKGGNKKKKQKVYHCTKENATKSHHNKFNVTPGMQGVLIMCSRGKENRAVKEALDVLARVGPEFFYGDELYPQKTNDSSEGSDDEELDLEASIAKEVASLKKPGAKKRYSNITTATDCVAFIRINPPVNPSKLVHHMLTELKETQKYMTRYISRFLPVEKTCNAHIADIEIAAKALFEPYFSQKDNQGNPISRKFAVACRVRNCTKIDRMSIINALAATVGPGHKVDLQEPDLTIIAEVCQTVCMLSVVDDFNELKKYNIESILGSNKQNDEPTAPKKAETEAGDANVDETQDV</sequence>
<protein>
    <recommendedName>
        <fullName evidence="3">THUMP domain-containing protein</fullName>
    </recommendedName>
</protein>
<evidence type="ECO:0000313" key="5">
    <source>
        <dbReference type="Proteomes" id="UP000054107"/>
    </source>
</evidence>
<dbReference type="InterPro" id="IPR040183">
    <property type="entry name" value="THUMPD1-like"/>
</dbReference>
<feature type="region of interest" description="Disordered" evidence="2">
    <location>
        <begin position="272"/>
        <end position="300"/>
    </location>
</feature>
<evidence type="ECO:0000256" key="2">
    <source>
        <dbReference type="SAM" id="MobiDB-lite"/>
    </source>
</evidence>
<dbReference type="PANTHER" id="PTHR13452">
    <property type="entry name" value="THUMP DOMAIN CONTAINING PROTEIN 1-RELATED"/>
    <property type="match status" value="1"/>
</dbReference>
<keyword evidence="1" id="KW-0694">RNA-binding</keyword>
<dbReference type="SMART" id="SM00981">
    <property type="entry name" value="THUMP"/>
    <property type="match status" value="1"/>
</dbReference>
<keyword evidence="5" id="KW-1185">Reference proteome</keyword>
<organism evidence="4 5">
    <name type="scientific">Parasitella parasitica</name>
    <dbReference type="NCBI Taxonomy" id="35722"/>
    <lineage>
        <taxon>Eukaryota</taxon>
        <taxon>Fungi</taxon>
        <taxon>Fungi incertae sedis</taxon>
        <taxon>Mucoromycota</taxon>
        <taxon>Mucoromycotina</taxon>
        <taxon>Mucoromycetes</taxon>
        <taxon>Mucorales</taxon>
        <taxon>Mucorineae</taxon>
        <taxon>Mucoraceae</taxon>
        <taxon>Parasitella</taxon>
    </lineage>
</organism>
<dbReference type="GO" id="GO:0003723">
    <property type="term" value="F:RNA binding"/>
    <property type="evidence" value="ECO:0007669"/>
    <property type="project" value="UniProtKB-UniRule"/>
</dbReference>
<accession>A0A0B7NRL9</accession>
<dbReference type="Proteomes" id="UP000054107">
    <property type="component" value="Unassembled WGS sequence"/>
</dbReference>
<name>A0A0B7NRL9_9FUNG</name>
<dbReference type="SUPFAM" id="SSF143437">
    <property type="entry name" value="THUMP domain-like"/>
    <property type="match status" value="1"/>
</dbReference>
<feature type="compositionally biased region" description="Basic and acidic residues" evidence="2">
    <location>
        <begin position="275"/>
        <end position="287"/>
    </location>
</feature>
<evidence type="ECO:0000259" key="3">
    <source>
        <dbReference type="PROSITE" id="PS51165"/>
    </source>
</evidence>
<dbReference type="FunFam" id="3.30.2300.10:FF:000001">
    <property type="entry name" value="THUMP domain-containing protein 1"/>
    <property type="match status" value="1"/>
</dbReference>
<feature type="domain" description="THUMP" evidence="3">
    <location>
        <begin position="146"/>
        <end position="256"/>
    </location>
</feature>
<gene>
    <name evidence="4" type="primary">PARPA_11937.1 scaffold 44722</name>
</gene>
<dbReference type="PANTHER" id="PTHR13452:SF10">
    <property type="entry name" value="THUMP DOMAIN-CONTAINING PROTEIN 1"/>
    <property type="match status" value="1"/>
</dbReference>
<dbReference type="AlphaFoldDB" id="A0A0B7NRL9"/>
<dbReference type="EMBL" id="LN733710">
    <property type="protein sequence ID" value="CEP17639.1"/>
    <property type="molecule type" value="Genomic_DNA"/>
</dbReference>
<dbReference type="CDD" id="cd11717">
    <property type="entry name" value="THUMP_THUMPD1_like"/>
    <property type="match status" value="1"/>
</dbReference>
<proteinExistence type="predicted"/>